<dbReference type="RefSeq" id="YP_009300668.1">
    <property type="nucleotide sequence ID" value="NC_031215.1"/>
</dbReference>
<evidence type="ECO:0000256" key="8">
    <source>
        <dbReference type="ARBA" id="ARBA00023180"/>
    </source>
</evidence>
<organism evidence="12 13">
    <name type="scientific">Shayang Fly Virus 2</name>
    <dbReference type="NCBI Taxonomy" id="1608066"/>
    <lineage>
        <taxon>Viruses</taxon>
        <taxon>Riboviria</taxon>
        <taxon>Orthornavirae</taxon>
        <taxon>Negarnaviricota</taxon>
        <taxon>Haploviricotina</taxon>
        <taxon>Monjiviricetes</taxon>
        <taxon>Mononegavirales</taxon>
        <taxon>Rhabdoviridae</taxon>
        <taxon>Alpharhabdovirinae</taxon>
        <taxon>Sigmavirus</taxon>
        <taxon>Sigmavirus shayang</taxon>
    </lineage>
</organism>
<feature type="domain" description="Spike glycoprotein G central" evidence="11">
    <location>
        <begin position="280"/>
        <end position="394"/>
    </location>
</feature>
<evidence type="ECO:0000313" key="12">
    <source>
        <dbReference type="EMBL" id="AJG39125.1"/>
    </source>
</evidence>
<evidence type="ECO:0000259" key="10">
    <source>
        <dbReference type="Pfam" id="PF00974"/>
    </source>
</evidence>
<evidence type="ECO:0000256" key="9">
    <source>
        <dbReference type="SAM" id="Phobius"/>
    </source>
</evidence>
<evidence type="ECO:0000256" key="6">
    <source>
        <dbReference type="ARBA" id="ARBA00022989"/>
    </source>
</evidence>
<evidence type="ECO:0000259" key="11">
    <source>
        <dbReference type="Pfam" id="PF24833"/>
    </source>
</evidence>
<feature type="domain" description="Spike glycoprotein fusion" evidence="10">
    <location>
        <begin position="70"/>
        <end position="168"/>
    </location>
</feature>
<dbReference type="Gene3D" id="2.30.29.130">
    <property type="match status" value="1"/>
</dbReference>
<reference evidence="12 13" key="1">
    <citation type="journal article" date="2015" name="Elife">
        <title>Unprecedented genomic diversity of RNA viruses in arthropods reveals the ancestry of negative-sense RNA viruses.</title>
        <authorList>
            <person name="Li C.X."/>
            <person name="Shi M."/>
            <person name="Tian J.H."/>
            <person name="Lin X.D."/>
            <person name="Kang Y.J."/>
            <person name="Chen L.J."/>
            <person name="Qin X.C."/>
            <person name="Xu J."/>
            <person name="Holmes E.C."/>
            <person name="Zhang Y.Z."/>
        </authorList>
    </citation>
    <scope>NUCLEOTIDE SEQUENCE [LARGE SCALE GENOMIC DNA]</scope>
    <source>
        <strain evidence="12 13">SYY1-8</strain>
    </source>
</reference>
<dbReference type="SUPFAM" id="SSF161008">
    <property type="entry name" value="Viral glycoprotein ectodomain-like"/>
    <property type="match status" value="1"/>
</dbReference>
<keyword evidence="7 9" id="KW-0472">Membrane</keyword>
<keyword evidence="13" id="KW-1185">Reference proteome</keyword>
<protein>
    <submittedName>
        <fullName evidence="12">Glycoprotein</fullName>
    </submittedName>
</protein>
<gene>
    <name evidence="12" type="primary">G</name>
</gene>
<name>A0A0B5KK40_9RHAB</name>
<comment type="subcellular location">
    <subcellularLocation>
        <location evidence="1">Virion membrane</location>
        <topology evidence="1">Single-pass type I membrane protein</topology>
    </subcellularLocation>
</comment>
<keyword evidence="3" id="KW-0732">Signal</keyword>
<dbReference type="GO" id="GO:0055036">
    <property type="term" value="C:virion membrane"/>
    <property type="evidence" value="ECO:0007669"/>
    <property type="project" value="UniProtKB-SubCell"/>
</dbReference>
<sequence>MRAIFYMSCVVFMVVVFGDIIYPVDFSHQLLPVVPDNVLCPVGHLHSYPEARNQYKIAYSRLSGFGEFKIKGKLCHKFILTTICDEDILWSKSITYTIQNARIDSSECFIAIRKAGEVLETIVEHPPPSCSWAQTVSVSKEFIQVKDHPVSYDPYSGNLIDGIFPDGKTEETHHETIYDSGYWAASEDIDSDKFTQMEHGYGVLYFPDNWDPRDLIIPEARFWSERFRERDFVGACRLKFRRTDGIRFRNGEWFAFNFIEEAHKSYFIWWSRLDVCRGEDLKLKIADPYESEHHTVESLAALMFYDRCQSSVSKLRNNMALTPLDVSYLAQTYPGVGPAYIISESGLKTFMTQYELIKKSVVYERGVIGTTSANKEVRFTNWTERSNMTHGPNGLVLKGNKLIFPAFAEMRSQIETELTQEISLEELHRSEMINGTHRILTSFDIIHRNPDQMDVVHVVETGIKSAKKWAGAVGTKIITYIIGCISILCITYLVGILIQRYYRSRSPRSDSPNLIPMSSFHTERNSPNPNIWFH</sequence>
<keyword evidence="5" id="KW-0261">Viral envelope protein</keyword>
<dbReference type="Gene3D" id="6.10.140.740">
    <property type="match status" value="1"/>
</dbReference>
<evidence type="ECO:0000256" key="5">
    <source>
        <dbReference type="ARBA" id="ARBA00022879"/>
    </source>
</evidence>
<evidence type="ECO:0000256" key="3">
    <source>
        <dbReference type="ARBA" id="ARBA00022729"/>
    </source>
</evidence>
<dbReference type="InterPro" id="IPR055447">
    <property type="entry name" value="Rhabdo_glycop_CD"/>
</dbReference>
<dbReference type="KEGG" id="vg:29122434"/>
<feature type="transmembrane region" description="Helical" evidence="9">
    <location>
        <begin position="477"/>
        <end position="498"/>
    </location>
</feature>
<keyword evidence="6 9" id="KW-1133">Transmembrane helix</keyword>
<evidence type="ECO:0000256" key="1">
    <source>
        <dbReference type="ARBA" id="ARBA00004563"/>
    </source>
</evidence>
<dbReference type="GO" id="GO:0019031">
    <property type="term" value="C:viral envelope"/>
    <property type="evidence" value="ECO:0007669"/>
    <property type="project" value="UniProtKB-KW"/>
</dbReference>
<dbReference type="GeneID" id="29122434"/>
<keyword evidence="8" id="KW-0325">Glycoprotein</keyword>
<evidence type="ECO:0000256" key="4">
    <source>
        <dbReference type="ARBA" id="ARBA00022844"/>
    </source>
</evidence>
<dbReference type="Pfam" id="PF00974">
    <property type="entry name" value="Rhabdo_glycop_FD"/>
    <property type="match status" value="1"/>
</dbReference>
<accession>A0A0B5KK40</accession>
<dbReference type="EMBL" id="KM817635">
    <property type="protein sequence ID" value="AJG39125.1"/>
    <property type="molecule type" value="Viral_cRNA"/>
</dbReference>
<keyword evidence="2 9" id="KW-0812">Transmembrane</keyword>
<evidence type="ECO:0000256" key="2">
    <source>
        <dbReference type="ARBA" id="ARBA00022692"/>
    </source>
</evidence>
<dbReference type="Pfam" id="PF24833">
    <property type="entry name" value="Rhabdo_glycop_CD"/>
    <property type="match status" value="1"/>
</dbReference>
<proteinExistence type="predicted"/>
<dbReference type="InterPro" id="IPR001903">
    <property type="entry name" value="Rhabdo_glycop_FD"/>
</dbReference>
<keyword evidence="4" id="KW-0946">Virion</keyword>
<evidence type="ECO:0000313" key="13">
    <source>
        <dbReference type="Proteomes" id="UP000202367"/>
    </source>
</evidence>
<dbReference type="OrthoDB" id="21147at10239"/>
<evidence type="ECO:0000256" key="7">
    <source>
        <dbReference type="ARBA" id="ARBA00023136"/>
    </source>
</evidence>
<dbReference type="Proteomes" id="UP000202367">
    <property type="component" value="Segment"/>
</dbReference>